<reference evidence="2 3" key="1">
    <citation type="journal article" date="2020" name="Nature">
        <title>Six reference-quality genomes reveal evolution of bat adaptations.</title>
        <authorList>
            <person name="Jebb D."/>
            <person name="Huang Z."/>
            <person name="Pippel M."/>
            <person name="Hughes G.M."/>
            <person name="Lavrichenko K."/>
            <person name="Devanna P."/>
            <person name="Winkler S."/>
            <person name="Jermiin L.S."/>
            <person name="Skirmuntt E.C."/>
            <person name="Katzourakis A."/>
            <person name="Burkitt-Gray L."/>
            <person name="Ray D.A."/>
            <person name="Sullivan K.A.M."/>
            <person name="Roscito J.G."/>
            <person name="Kirilenko B.M."/>
            <person name="Davalos L.M."/>
            <person name="Corthals A.P."/>
            <person name="Power M.L."/>
            <person name="Jones G."/>
            <person name="Ransome R.D."/>
            <person name="Dechmann D.K.N."/>
            <person name="Locatelli A.G."/>
            <person name="Puechmaille S.J."/>
            <person name="Fedrigo O."/>
            <person name="Jarvis E.D."/>
            <person name="Hiller M."/>
            <person name="Vernes S.C."/>
            <person name="Myers E.W."/>
            <person name="Teeling E.C."/>
        </authorList>
    </citation>
    <scope>NUCLEOTIDE SEQUENCE [LARGE SCALE GENOMIC DNA]</scope>
    <source>
        <strain evidence="2">MRouAeg1</strain>
        <tissue evidence="2">Muscle</tissue>
    </source>
</reference>
<proteinExistence type="predicted"/>
<feature type="region of interest" description="Disordered" evidence="1">
    <location>
        <begin position="1"/>
        <end position="83"/>
    </location>
</feature>
<accession>A0A7J8H1W6</accession>
<name>A0A7J8H1W6_ROUAE</name>
<comment type="caution">
    <text evidence="2">The sequence shown here is derived from an EMBL/GenBank/DDBJ whole genome shotgun (WGS) entry which is preliminary data.</text>
</comment>
<organism evidence="2 3">
    <name type="scientific">Rousettus aegyptiacus</name>
    <name type="common">Egyptian fruit bat</name>
    <name type="synonym">Pteropus aegyptiacus</name>
    <dbReference type="NCBI Taxonomy" id="9407"/>
    <lineage>
        <taxon>Eukaryota</taxon>
        <taxon>Metazoa</taxon>
        <taxon>Chordata</taxon>
        <taxon>Craniata</taxon>
        <taxon>Vertebrata</taxon>
        <taxon>Euteleostomi</taxon>
        <taxon>Mammalia</taxon>
        <taxon>Eutheria</taxon>
        <taxon>Laurasiatheria</taxon>
        <taxon>Chiroptera</taxon>
        <taxon>Yinpterochiroptera</taxon>
        <taxon>Pteropodoidea</taxon>
        <taxon>Pteropodidae</taxon>
        <taxon>Rousettinae</taxon>
        <taxon>Rousettus</taxon>
    </lineage>
</organism>
<dbReference type="AlphaFoldDB" id="A0A7J8H1W6"/>
<evidence type="ECO:0000256" key="1">
    <source>
        <dbReference type="SAM" id="MobiDB-lite"/>
    </source>
</evidence>
<sequence length="170" mass="19360">MLPSCPWDVPWVGRGVSQRPLQREPDAPRPVTSAPCHRASEERVRTDRRWPSQARRAHRAARPLDVPLEKDQGPPAPPGHIWDHLRRPLEREAGEDDGECGKSGGWRGGWGAVGAGRGVPWGWKWPSVVLEQPVPRRRAELRAHIRTQIEANRSIPLFFCSWGLFPFFFF</sequence>
<protein>
    <submittedName>
        <fullName evidence="2">Uncharacterized protein</fullName>
    </submittedName>
</protein>
<dbReference type="Proteomes" id="UP000593571">
    <property type="component" value="Unassembled WGS sequence"/>
</dbReference>
<feature type="region of interest" description="Disordered" evidence="1">
    <location>
        <begin position="92"/>
        <end position="111"/>
    </location>
</feature>
<feature type="compositionally biased region" description="Basic and acidic residues" evidence="1">
    <location>
        <begin position="38"/>
        <end position="50"/>
    </location>
</feature>
<keyword evidence="3" id="KW-1185">Reference proteome</keyword>
<gene>
    <name evidence="2" type="ORF">HJG63_011435</name>
</gene>
<dbReference type="EMBL" id="JACASE010000005">
    <property type="protein sequence ID" value="KAF6466158.1"/>
    <property type="molecule type" value="Genomic_DNA"/>
</dbReference>
<evidence type="ECO:0000313" key="3">
    <source>
        <dbReference type="Proteomes" id="UP000593571"/>
    </source>
</evidence>
<evidence type="ECO:0000313" key="2">
    <source>
        <dbReference type="EMBL" id="KAF6466158.1"/>
    </source>
</evidence>
<feature type="compositionally biased region" description="Gly residues" evidence="1">
    <location>
        <begin position="101"/>
        <end position="111"/>
    </location>
</feature>